<dbReference type="Pfam" id="PF25601">
    <property type="entry name" value="AAA_lid_14"/>
    <property type="match status" value="1"/>
</dbReference>
<dbReference type="Gene3D" id="3.40.50.2300">
    <property type="match status" value="1"/>
</dbReference>
<dbReference type="InterPro" id="IPR011006">
    <property type="entry name" value="CheY-like_superfamily"/>
</dbReference>
<dbReference type="Pfam" id="PF00158">
    <property type="entry name" value="Sigma54_activat"/>
    <property type="match status" value="1"/>
</dbReference>
<accession>D0LIL6</accession>
<dbReference type="SUPFAM" id="SSF52540">
    <property type="entry name" value="P-loop containing nucleoside triphosphate hydrolases"/>
    <property type="match status" value="1"/>
</dbReference>
<evidence type="ECO:0000313" key="7">
    <source>
        <dbReference type="Proteomes" id="UP000001880"/>
    </source>
</evidence>
<dbReference type="EMBL" id="CP001804">
    <property type="protein sequence ID" value="ACY18372.1"/>
    <property type="molecule type" value="Genomic_DNA"/>
</dbReference>
<dbReference type="PROSITE" id="PS50110">
    <property type="entry name" value="RESPONSE_REGULATORY"/>
    <property type="match status" value="1"/>
</dbReference>
<gene>
    <name evidence="6" type="ordered locus">Hoch_5897</name>
</gene>
<dbReference type="KEGG" id="hoh:Hoch_5897"/>
<dbReference type="Gene3D" id="3.40.50.300">
    <property type="entry name" value="P-loop containing nucleotide triphosphate hydrolases"/>
    <property type="match status" value="1"/>
</dbReference>
<feature type="domain" description="Sigma-54 factor interaction" evidence="4">
    <location>
        <begin position="176"/>
        <end position="400"/>
    </location>
</feature>
<reference evidence="6 7" key="1">
    <citation type="journal article" date="2010" name="Stand. Genomic Sci.">
        <title>Complete genome sequence of Haliangium ochraceum type strain (SMP-2).</title>
        <authorList>
            <consortium name="US DOE Joint Genome Institute (JGI-PGF)"/>
            <person name="Ivanova N."/>
            <person name="Daum C."/>
            <person name="Lang E."/>
            <person name="Abt B."/>
            <person name="Kopitz M."/>
            <person name="Saunders E."/>
            <person name="Lapidus A."/>
            <person name="Lucas S."/>
            <person name="Glavina Del Rio T."/>
            <person name="Nolan M."/>
            <person name="Tice H."/>
            <person name="Copeland A."/>
            <person name="Cheng J.F."/>
            <person name="Chen F."/>
            <person name="Bruce D."/>
            <person name="Goodwin L."/>
            <person name="Pitluck S."/>
            <person name="Mavromatis K."/>
            <person name="Pati A."/>
            <person name="Mikhailova N."/>
            <person name="Chen A."/>
            <person name="Palaniappan K."/>
            <person name="Land M."/>
            <person name="Hauser L."/>
            <person name="Chang Y.J."/>
            <person name="Jeffries C.D."/>
            <person name="Detter J.C."/>
            <person name="Brettin T."/>
            <person name="Rohde M."/>
            <person name="Goker M."/>
            <person name="Bristow J."/>
            <person name="Markowitz V."/>
            <person name="Eisen J.A."/>
            <person name="Hugenholtz P."/>
            <person name="Kyrpides N.C."/>
            <person name="Klenk H.P."/>
        </authorList>
    </citation>
    <scope>NUCLEOTIDE SEQUENCE [LARGE SCALE GENOMIC DNA]</scope>
    <source>
        <strain evidence="7">DSM 14365 / CIP 107738 / JCM 11303 / AJ 13395 / SMP-2</strain>
    </source>
</reference>
<proteinExistence type="predicted"/>
<dbReference type="SMART" id="SM00448">
    <property type="entry name" value="REC"/>
    <property type="match status" value="1"/>
</dbReference>
<dbReference type="InterPro" id="IPR001789">
    <property type="entry name" value="Sig_transdc_resp-reg_receiver"/>
</dbReference>
<feature type="modified residue" description="4-aspartylphosphate" evidence="3">
    <location>
        <position position="65"/>
    </location>
</feature>
<dbReference type="PROSITE" id="PS50045">
    <property type="entry name" value="SIGMA54_INTERACT_4"/>
    <property type="match status" value="1"/>
</dbReference>
<name>D0LIL6_HALO1</name>
<keyword evidence="7" id="KW-1185">Reference proteome</keyword>
<dbReference type="GO" id="GO:0000160">
    <property type="term" value="P:phosphorelay signal transduction system"/>
    <property type="evidence" value="ECO:0007669"/>
    <property type="project" value="InterPro"/>
</dbReference>
<dbReference type="Pfam" id="PF00072">
    <property type="entry name" value="Response_reg"/>
    <property type="match status" value="1"/>
</dbReference>
<dbReference type="CDD" id="cd00156">
    <property type="entry name" value="REC"/>
    <property type="match status" value="1"/>
</dbReference>
<dbReference type="InterPro" id="IPR002078">
    <property type="entry name" value="Sigma_54_int"/>
</dbReference>
<keyword evidence="3" id="KW-0597">Phosphoprotein</keyword>
<protein>
    <submittedName>
        <fullName evidence="6">Putative two component, sigma54 specific, transcriptional regulator, Fis family</fullName>
    </submittedName>
</protein>
<dbReference type="OrthoDB" id="9814761at2"/>
<dbReference type="Proteomes" id="UP000001880">
    <property type="component" value="Chromosome"/>
</dbReference>
<keyword evidence="1" id="KW-0547">Nucleotide-binding</keyword>
<evidence type="ECO:0000259" key="5">
    <source>
        <dbReference type="PROSITE" id="PS50110"/>
    </source>
</evidence>
<evidence type="ECO:0000313" key="6">
    <source>
        <dbReference type="EMBL" id="ACY18372.1"/>
    </source>
</evidence>
<keyword evidence="2" id="KW-0067">ATP-binding</keyword>
<dbReference type="InterPro" id="IPR027417">
    <property type="entry name" value="P-loop_NTPase"/>
</dbReference>
<dbReference type="RefSeq" id="WP_012830964.1">
    <property type="nucleotide sequence ID" value="NC_013440.1"/>
</dbReference>
<dbReference type="AlphaFoldDB" id="D0LIL6"/>
<dbReference type="HOGENOM" id="CLU_655165_0_0_7"/>
<dbReference type="PANTHER" id="PTHR32071">
    <property type="entry name" value="TRANSCRIPTIONAL REGULATORY PROTEIN"/>
    <property type="match status" value="1"/>
</dbReference>
<dbReference type="STRING" id="502025.Hoch_5897"/>
<dbReference type="GO" id="GO:0005524">
    <property type="term" value="F:ATP binding"/>
    <property type="evidence" value="ECO:0007669"/>
    <property type="project" value="UniProtKB-KW"/>
</dbReference>
<feature type="domain" description="Response regulatory" evidence="5">
    <location>
        <begin position="15"/>
        <end position="130"/>
    </location>
</feature>
<evidence type="ECO:0000259" key="4">
    <source>
        <dbReference type="PROSITE" id="PS50045"/>
    </source>
</evidence>
<dbReference type="GO" id="GO:0006355">
    <property type="term" value="P:regulation of DNA-templated transcription"/>
    <property type="evidence" value="ECO:0007669"/>
    <property type="project" value="InterPro"/>
</dbReference>
<sequence length="419" mass="45580">MGFEEHRTPPRGFVTALVVDDDESFHDALANVAFASRDYTVMRAYTGGQCIEALEQHHIDIVILDLNLPDGDGFRVLEEIQNNGDDVLVIVLSAYVDRRNHDRARQAGAVQVLGKCYEQYKALPSIIEHHLELRRRQSRTRAAGDFRRLASGSQTPSATPTGAIADASAAAFEGLACSESVSMRRVLHSLRSAAARATPVIVQSEAGGDRALFARYLHACGPHAHTRFATATHANAMSFARALMHEDAGEIDDSERARLLEAAASGTLFIDFADQLDEDTGVRLCAYFAADERPADACFPTLSSPRLVLARVQPRGAELAPWNELVRMSQSGAIELVQVPPLRERRLDIAAEFARHLASSARALGVAAPRSSPEVDARLSRYEFPGNEAELAALATLLCLRHPGAQLEPAQLPLVPTPR</sequence>
<organism evidence="6 7">
    <name type="scientific">Haliangium ochraceum (strain DSM 14365 / JCM 11303 / SMP-2)</name>
    <dbReference type="NCBI Taxonomy" id="502025"/>
    <lineage>
        <taxon>Bacteria</taxon>
        <taxon>Pseudomonadati</taxon>
        <taxon>Myxococcota</taxon>
        <taxon>Polyangia</taxon>
        <taxon>Haliangiales</taxon>
        <taxon>Kofleriaceae</taxon>
        <taxon>Haliangium</taxon>
    </lineage>
</organism>
<dbReference type="eggNOG" id="COG2204">
    <property type="taxonomic scope" value="Bacteria"/>
</dbReference>
<evidence type="ECO:0000256" key="2">
    <source>
        <dbReference type="ARBA" id="ARBA00022840"/>
    </source>
</evidence>
<evidence type="ECO:0000256" key="3">
    <source>
        <dbReference type="PROSITE-ProRule" id="PRU00169"/>
    </source>
</evidence>
<evidence type="ECO:0000256" key="1">
    <source>
        <dbReference type="ARBA" id="ARBA00022741"/>
    </source>
</evidence>
<dbReference type="InterPro" id="IPR058031">
    <property type="entry name" value="AAA_lid_NorR"/>
</dbReference>
<dbReference type="Gene3D" id="1.10.8.60">
    <property type="match status" value="1"/>
</dbReference>
<dbReference type="SUPFAM" id="SSF52172">
    <property type="entry name" value="CheY-like"/>
    <property type="match status" value="1"/>
</dbReference>